<gene>
    <name evidence="2" type="ORF">JK636_16435</name>
</gene>
<keyword evidence="1" id="KW-1133">Transmembrane helix</keyword>
<dbReference type="RefSeq" id="WP_202750072.1">
    <property type="nucleotide sequence ID" value="NZ_JAESWC010000014.1"/>
</dbReference>
<reference evidence="2 3" key="1">
    <citation type="submission" date="2021-01" db="EMBL/GenBank/DDBJ databases">
        <title>Genome public.</title>
        <authorList>
            <person name="Liu C."/>
            <person name="Sun Q."/>
        </authorList>
    </citation>
    <scope>NUCLEOTIDE SEQUENCE [LARGE SCALE GENOMIC DNA]</scope>
    <source>
        <strain evidence="2 3">YIM B02515</strain>
    </source>
</reference>
<organism evidence="2 3">
    <name type="scientific">Clostridium rhizosphaerae</name>
    <dbReference type="NCBI Taxonomy" id="2803861"/>
    <lineage>
        <taxon>Bacteria</taxon>
        <taxon>Bacillati</taxon>
        <taxon>Bacillota</taxon>
        <taxon>Clostridia</taxon>
        <taxon>Eubacteriales</taxon>
        <taxon>Clostridiaceae</taxon>
        <taxon>Clostridium</taxon>
    </lineage>
</organism>
<evidence type="ECO:0000313" key="2">
    <source>
        <dbReference type="EMBL" id="MBL4937318.1"/>
    </source>
</evidence>
<evidence type="ECO:0000256" key="1">
    <source>
        <dbReference type="SAM" id="Phobius"/>
    </source>
</evidence>
<feature type="transmembrane region" description="Helical" evidence="1">
    <location>
        <begin position="12"/>
        <end position="35"/>
    </location>
</feature>
<dbReference type="InterPro" id="IPR019635">
    <property type="entry name" value="DUF2500"/>
</dbReference>
<dbReference type="Gene3D" id="2.40.50.660">
    <property type="match status" value="1"/>
</dbReference>
<keyword evidence="3" id="KW-1185">Reference proteome</keyword>
<protein>
    <submittedName>
        <fullName evidence="2">DUF2500 domain-containing protein</fullName>
    </submittedName>
</protein>
<evidence type="ECO:0000313" key="3">
    <source>
        <dbReference type="Proteomes" id="UP000632377"/>
    </source>
</evidence>
<dbReference type="Pfam" id="PF10694">
    <property type="entry name" value="DUF2500"/>
    <property type="match status" value="1"/>
</dbReference>
<keyword evidence="1" id="KW-0812">Transmembrane</keyword>
<accession>A0ABS1TD90</accession>
<name>A0ABS1TD90_9CLOT</name>
<keyword evidence="1" id="KW-0472">Membrane</keyword>
<dbReference type="EMBL" id="JAESWC010000014">
    <property type="protein sequence ID" value="MBL4937318.1"/>
    <property type="molecule type" value="Genomic_DNA"/>
</dbReference>
<proteinExistence type="predicted"/>
<sequence length="130" mass="14648">MMPGSGFDGFMFSAVPAFMTIIFIIIFAIVIFTIFKGLKTWNYNNAQPVLTVIAKIVAKRVNVSESMHNNDNNMSHSTTSTYYVTFEVESGDRMEFIVSGNEYGMLVEGDEGKLTFQGSRYKGFIRNINK</sequence>
<dbReference type="Proteomes" id="UP000632377">
    <property type="component" value="Unassembled WGS sequence"/>
</dbReference>
<comment type="caution">
    <text evidence="2">The sequence shown here is derived from an EMBL/GenBank/DDBJ whole genome shotgun (WGS) entry which is preliminary data.</text>
</comment>